<dbReference type="InterPro" id="IPR008258">
    <property type="entry name" value="Transglycosylase_SLT_dom_1"/>
</dbReference>
<protein>
    <submittedName>
        <fullName evidence="4">Soluble lytic murein transglycosylase</fullName>
    </submittedName>
</protein>
<sequence length="745" mass="82693">MLFSAVESTDLKTWYLSAALTYQLQNGTEKSLRNNPNQIQIIRNYRTAMTFQLSRLFTTSLGICMLAVTLTCAGAANSSNEQLRKASGLLRNNQNQEALQAALAAPADGPRNLVAGEAALRLKRYDEAVRYLADAERSYPLLADIAASLKADALYGQKKYREAAAASAAAKLSATPAISRRMEKLAADALFAAGDLKAALAAYRQFTARHSLGKDSVDAQLQTALCQEQLGDLPQAIQGYRSIHLQHPAASAAPKALEQLKSLEKKGRKEATSFTAEEQFQRGLLLLANNQPNAAAWAFAGIPRTNLSDELLARIELKSGQAAIKQRHYSLAEPFLKRALTSKTQSTRDEARLMLARLEERQGASDKALARLLSLASERGILADDALLEAALINKHNGRFNDAAQILQRLIKEFPASDLKPRAGWELAWGQYLAGNLSAAEESLQRLFKDNVYRERALYWHARTKEKQNKPSEAERSYKQLLNDFPYGFYAAWHRLHTNKPTGWMPLPNGIPEPPFPDGSQRIQELASLGMLEEARTELAAFKLKNTDKTAAPGLSRLQQLAGDLHGSIMTFHQNRPAIVDRSNLAFWALGYPRPYAEQFSRHSVTNGLSEALVLSLAKAESSFRADVKSHAGAIGLMQMMPATARMTAGVKPKNFNPLTLTNPEYNIRLGTKHLRELLNQYHQDTVYTLAAYNAGAGAVNRWRKSFGELPRDEFVENIPYQETRDYVKKIVGYMGVYRSLYRIQ</sequence>
<dbReference type="Pfam" id="PF13174">
    <property type="entry name" value="TPR_6"/>
    <property type="match status" value="2"/>
</dbReference>
<evidence type="ECO:0000259" key="3">
    <source>
        <dbReference type="Pfam" id="PF01464"/>
    </source>
</evidence>
<dbReference type="InterPro" id="IPR008939">
    <property type="entry name" value="Lytic_TGlycosylase_superhlx_U"/>
</dbReference>
<organism evidence="4 5">
    <name type="scientific">Trichlorobacter thiogenes</name>
    <dbReference type="NCBI Taxonomy" id="115783"/>
    <lineage>
        <taxon>Bacteria</taxon>
        <taxon>Pseudomonadati</taxon>
        <taxon>Thermodesulfobacteriota</taxon>
        <taxon>Desulfuromonadia</taxon>
        <taxon>Geobacterales</taxon>
        <taxon>Geobacteraceae</taxon>
        <taxon>Trichlorobacter</taxon>
    </lineage>
</organism>
<dbReference type="GO" id="GO:0008933">
    <property type="term" value="F:peptidoglycan lytic transglycosylase activity"/>
    <property type="evidence" value="ECO:0007669"/>
    <property type="project" value="InterPro"/>
</dbReference>
<evidence type="ECO:0000256" key="1">
    <source>
        <dbReference type="ARBA" id="ARBA00007734"/>
    </source>
</evidence>
<dbReference type="SUPFAM" id="SSF53955">
    <property type="entry name" value="Lysozyme-like"/>
    <property type="match status" value="1"/>
</dbReference>
<dbReference type="InterPro" id="IPR023346">
    <property type="entry name" value="Lysozyme-like_dom_sf"/>
</dbReference>
<name>A0A1T4LH05_9BACT</name>
<dbReference type="InterPro" id="IPR011990">
    <property type="entry name" value="TPR-like_helical_dom_sf"/>
</dbReference>
<dbReference type="AlphaFoldDB" id="A0A1T4LH05"/>
<dbReference type="PROSITE" id="PS00922">
    <property type="entry name" value="TRANSGLYCOSYLASE"/>
    <property type="match status" value="1"/>
</dbReference>
<dbReference type="GO" id="GO:0004553">
    <property type="term" value="F:hydrolase activity, hydrolyzing O-glycosyl compounds"/>
    <property type="evidence" value="ECO:0007669"/>
    <property type="project" value="InterPro"/>
</dbReference>
<dbReference type="GO" id="GO:0000270">
    <property type="term" value="P:peptidoglycan metabolic process"/>
    <property type="evidence" value="ECO:0007669"/>
    <property type="project" value="InterPro"/>
</dbReference>
<dbReference type="Pfam" id="PF13432">
    <property type="entry name" value="TPR_16"/>
    <property type="match status" value="2"/>
</dbReference>
<dbReference type="InterPro" id="IPR000189">
    <property type="entry name" value="Transglyc_AS"/>
</dbReference>
<dbReference type="SUPFAM" id="SSF48435">
    <property type="entry name" value="Bacterial muramidases"/>
    <property type="match status" value="1"/>
</dbReference>
<dbReference type="InterPro" id="IPR019734">
    <property type="entry name" value="TPR_rpt"/>
</dbReference>
<dbReference type="Pfam" id="PF01464">
    <property type="entry name" value="SLT"/>
    <property type="match status" value="1"/>
</dbReference>
<comment type="similarity">
    <text evidence="1">Belongs to the transglycosylase Slt family.</text>
</comment>
<dbReference type="OrthoDB" id="9781970at2"/>
<evidence type="ECO:0000313" key="5">
    <source>
        <dbReference type="Proteomes" id="UP000190102"/>
    </source>
</evidence>
<dbReference type="GO" id="GO:0016020">
    <property type="term" value="C:membrane"/>
    <property type="evidence" value="ECO:0007669"/>
    <property type="project" value="InterPro"/>
</dbReference>
<accession>A0A1T4LH05</accession>
<dbReference type="Proteomes" id="UP000190102">
    <property type="component" value="Unassembled WGS sequence"/>
</dbReference>
<evidence type="ECO:0000313" key="4">
    <source>
        <dbReference type="EMBL" id="SJZ53960.1"/>
    </source>
</evidence>
<proteinExistence type="inferred from homology"/>
<dbReference type="PANTHER" id="PTHR37423:SF2">
    <property type="entry name" value="MEMBRANE-BOUND LYTIC MUREIN TRANSGLYCOSYLASE C"/>
    <property type="match status" value="1"/>
</dbReference>
<dbReference type="SUPFAM" id="SSF48452">
    <property type="entry name" value="TPR-like"/>
    <property type="match status" value="1"/>
</dbReference>
<dbReference type="Gene3D" id="1.25.40.10">
    <property type="entry name" value="Tetratricopeptide repeat domain"/>
    <property type="match status" value="3"/>
</dbReference>
<gene>
    <name evidence="4" type="ORF">SAMN02745119_00897</name>
</gene>
<feature type="domain" description="Transglycosylase SLT" evidence="3">
    <location>
        <begin position="603"/>
        <end position="714"/>
    </location>
</feature>
<keyword evidence="2" id="KW-0732">Signal</keyword>
<dbReference type="PANTHER" id="PTHR37423">
    <property type="entry name" value="SOLUBLE LYTIC MUREIN TRANSGLYCOSYLASE-RELATED"/>
    <property type="match status" value="1"/>
</dbReference>
<dbReference type="Gene3D" id="1.10.530.10">
    <property type="match status" value="1"/>
</dbReference>
<evidence type="ECO:0000256" key="2">
    <source>
        <dbReference type="ARBA" id="ARBA00022729"/>
    </source>
</evidence>
<keyword evidence="5" id="KW-1185">Reference proteome</keyword>
<dbReference type="GO" id="GO:0042597">
    <property type="term" value="C:periplasmic space"/>
    <property type="evidence" value="ECO:0007669"/>
    <property type="project" value="InterPro"/>
</dbReference>
<dbReference type="CDD" id="cd13401">
    <property type="entry name" value="Slt70-like"/>
    <property type="match status" value="1"/>
</dbReference>
<dbReference type="STRING" id="115783.SAMN02745119_00897"/>
<reference evidence="5" key="1">
    <citation type="submission" date="2017-02" db="EMBL/GenBank/DDBJ databases">
        <authorList>
            <person name="Varghese N."/>
            <person name="Submissions S."/>
        </authorList>
    </citation>
    <scope>NUCLEOTIDE SEQUENCE [LARGE SCALE GENOMIC DNA]</scope>
    <source>
        <strain evidence="5">ATCC BAA-34</strain>
    </source>
</reference>
<dbReference type="EMBL" id="FUWR01000003">
    <property type="protein sequence ID" value="SJZ53960.1"/>
    <property type="molecule type" value="Genomic_DNA"/>
</dbReference>